<organism evidence="2">
    <name type="scientific">hydrothermal vent metagenome</name>
    <dbReference type="NCBI Taxonomy" id="652676"/>
    <lineage>
        <taxon>unclassified sequences</taxon>
        <taxon>metagenomes</taxon>
        <taxon>ecological metagenomes</taxon>
    </lineage>
</organism>
<accession>A0A3B0Z6F3</accession>
<evidence type="ECO:0000313" key="2">
    <source>
        <dbReference type="EMBL" id="VAW83773.1"/>
    </source>
</evidence>
<dbReference type="AlphaFoldDB" id="A0A3B0Z6F3"/>
<sequence>MLWSDINKLVLGFVVGVMVGFALALFLTKDEMPLYTDPGMMEEARQHLDGSTHSIQEGRKNLLP</sequence>
<feature type="transmembrane region" description="Helical" evidence="1">
    <location>
        <begin position="6"/>
        <end position="27"/>
    </location>
</feature>
<evidence type="ECO:0000256" key="1">
    <source>
        <dbReference type="SAM" id="Phobius"/>
    </source>
</evidence>
<keyword evidence="1" id="KW-1133">Transmembrane helix</keyword>
<proteinExistence type="predicted"/>
<protein>
    <submittedName>
        <fullName evidence="2">Uncharacterized protein</fullName>
    </submittedName>
</protein>
<keyword evidence="1" id="KW-0812">Transmembrane</keyword>
<dbReference type="EMBL" id="UOFP01000002">
    <property type="protein sequence ID" value="VAW83773.1"/>
    <property type="molecule type" value="Genomic_DNA"/>
</dbReference>
<keyword evidence="1" id="KW-0472">Membrane</keyword>
<gene>
    <name evidence="2" type="ORF">MNBD_GAMMA18-467</name>
</gene>
<reference evidence="2" key="1">
    <citation type="submission" date="2018-06" db="EMBL/GenBank/DDBJ databases">
        <authorList>
            <person name="Zhirakovskaya E."/>
        </authorList>
    </citation>
    <scope>NUCLEOTIDE SEQUENCE</scope>
</reference>
<name>A0A3B0Z6F3_9ZZZZ</name>